<protein>
    <submittedName>
        <fullName evidence="1">Uncharacterized protein</fullName>
    </submittedName>
</protein>
<evidence type="ECO:0000313" key="2">
    <source>
        <dbReference type="Proteomes" id="UP001234202"/>
    </source>
</evidence>
<keyword evidence="2" id="KW-1185">Reference proteome</keyword>
<organism evidence="1 2">
    <name type="scientific">Naganishia onofrii</name>
    <dbReference type="NCBI Taxonomy" id="1851511"/>
    <lineage>
        <taxon>Eukaryota</taxon>
        <taxon>Fungi</taxon>
        <taxon>Dikarya</taxon>
        <taxon>Basidiomycota</taxon>
        <taxon>Agaricomycotina</taxon>
        <taxon>Tremellomycetes</taxon>
        <taxon>Filobasidiales</taxon>
        <taxon>Filobasidiaceae</taxon>
        <taxon>Naganishia</taxon>
    </lineage>
</organism>
<dbReference type="Proteomes" id="UP001234202">
    <property type="component" value="Unassembled WGS sequence"/>
</dbReference>
<gene>
    <name evidence="1" type="ORF">QFC24_003090</name>
</gene>
<proteinExistence type="predicted"/>
<comment type="caution">
    <text evidence="1">The sequence shown here is derived from an EMBL/GenBank/DDBJ whole genome shotgun (WGS) entry which is preliminary data.</text>
</comment>
<sequence length="1052" mass="116539">MRYASKLLSLDPHFVAIDSDSVHRIHSGQVVLGLDGALKELVENSIDAGATVIEVKIKDNGLDLIEVIDNGAGVSEADWQSVGGDLSQVDTFGFRGEALSALCALSQSVTISTSTQETQPLGRVLKFGRDGTLVDSNGKIARQRGTTVTVEKLFSPLPVRRKEFERNAKRDFAKALGLLTAYALVPSCHPRLEDQQRSGTAVARGIRLTVDSINKTGYVVSVGFYDVGRLSNSVIRSLRSAVSAVWGMAALESLIDVELSLEVDIDKAMAKREGLEFKLVLFLKPSSMNIRSCLCTKRSQMVRVTGLISASAFGKGRTSSDRQYYYINGRPFVATKFPFVVLDLQIPSDAVDVNVSPDKREIFVHSENNLIEALKVRAFLSFSSPLILIVLHGSQKGLERLYEPSRSTYLEQNIQTPPRPSATVKKTIPLISAADENEEQQPELPAQTIDITQSIERIPSTSLQSQRTSRRSPLNTLPTRSRSRSPITISAASHSLAPRPAILDGLDRPIGIPQGHPRRSLPATYFSPTPKETLEYDEGEDGDDGFSQDEEVRLILDESRSVPPATSKQPTKRLLQTTLSDVIKRGNTGNSTTSRDEPSANNVSARAKLRGQIAGFASQGAVIELDELDSDSDSDRSLQIENNDTEREPGVTSQSPTRENTHDVLLEDDDDIQITSPTLDTPRRAPPPLKAPIDQDDIVMGTQESTLIDDSAPHIINNDQYILRGQDEDMSYLADSEPSHGESLDAGHFRNEILKPSLQGEITIRCDIRRIRARAKKRRMFAEAEAVRKKRRLDDNDMLPDAGIANADTAQVDRVLSRVIGKEDFEEMVILGQFNMAFIIARRSKPAKQDGSVDDIFIIGPDGYLTPDQHASDEKYNFETLQATTRIRSQILIQPKPLQLPSSDEITAMENLDILAKNGFGVSVDEDAPYGKGERIRLTSMPVSHETVFDVKDLEELIFLLQDHYIGSMVRSKKARAMFAMRACRKSVMFGKALSRSQMQQIVRHMGEIDQPWNCPHGRPTMRHLMNLTTWQDNDIKDTSNEIDWSSMNISE</sequence>
<evidence type="ECO:0000313" key="1">
    <source>
        <dbReference type="EMBL" id="KAJ9124722.1"/>
    </source>
</evidence>
<accession>A0ACC2XN95</accession>
<dbReference type="EMBL" id="JASBWV010000009">
    <property type="protein sequence ID" value="KAJ9124722.1"/>
    <property type="molecule type" value="Genomic_DNA"/>
</dbReference>
<name>A0ACC2XN95_9TREE</name>
<reference evidence="1" key="1">
    <citation type="submission" date="2023-04" db="EMBL/GenBank/DDBJ databases">
        <title>Draft Genome sequencing of Naganishia species isolated from polar environments using Oxford Nanopore Technology.</title>
        <authorList>
            <person name="Leo P."/>
            <person name="Venkateswaran K."/>
        </authorList>
    </citation>
    <scope>NUCLEOTIDE SEQUENCE</scope>
    <source>
        <strain evidence="1">DBVPG 5303</strain>
    </source>
</reference>